<accession>A0A2T4AFX8</accession>
<feature type="compositionally biased region" description="Basic and acidic residues" evidence="1">
    <location>
        <begin position="137"/>
        <end position="152"/>
    </location>
</feature>
<name>A0A2T4AFX8_TRIHA</name>
<dbReference type="AlphaFoldDB" id="A0A2T4AFX8"/>
<dbReference type="GeneID" id="36627568"/>
<feature type="region of interest" description="Disordered" evidence="1">
    <location>
        <begin position="121"/>
        <end position="161"/>
    </location>
</feature>
<reference evidence="2 3" key="1">
    <citation type="submission" date="2016-07" db="EMBL/GenBank/DDBJ databases">
        <title>Multiple horizontal gene transfer events from other fungi enriched the ability of initially mycotrophic Trichoderma (Ascomycota) to feed on dead plant biomass.</title>
        <authorList>
            <consortium name="DOE Joint Genome Institute"/>
            <person name="Aerts A."/>
            <person name="Atanasova L."/>
            <person name="Chenthamara K."/>
            <person name="Zhang J."/>
            <person name="Grujic M."/>
            <person name="Henrissat B."/>
            <person name="Kuo A."/>
            <person name="Salamov A."/>
            <person name="Lipzen A."/>
            <person name="Labutti K."/>
            <person name="Barry K."/>
            <person name="Miao Y."/>
            <person name="Rahimi M.J."/>
            <person name="Shen Q."/>
            <person name="Grigoriev I.V."/>
            <person name="Kubicek C.P."/>
            <person name="Druzhinina I.S."/>
        </authorList>
    </citation>
    <scope>NUCLEOTIDE SEQUENCE [LARGE SCALE GENOMIC DNA]</scope>
    <source>
        <strain evidence="2 3">CBS 226.95</strain>
    </source>
</reference>
<feature type="region of interest" description="Disordered" evidence="1">
    <location>
        <begin position="70"/>
        <end position="89"/>
    </location>
</feature>
<gene>
    <name evidence="2" type="ORF">M431DRAFT_507664</name>
</gene>
<sequence>MPIFPRRYSTWSPHVPLVRTKTVRLRYDRAISKLPSAQANAFPRYHQQPNSVTPNAILPVLVPDIKEERSKIRNKADKTQRPAKTPRNLTLRLLPPKTQNLRPSETPVLPRFLPRMIRTLGSLPSPDGPPKIPNQVGHERRNPTSIKTEGRKRWTYSSTIR</sequence>
<dbReference type="RefSeq" id="XP_024775672.1">
    <property type="nucleotide sequence ID" value="XM_024918999.1"/>
</dbReference>
<dbReference type="EMBL" id="KZ679679">
    <property type="protein sequence ID" value="PTB55995.1"/>
    <property type="molecule type" value="Genomic_DNA"/>
</dbReference>
<organism evidence="2 3">
    <name type="scientific">Trichoderma harzianum CBS 226.95</name>
    <dbReference type="NCBI Taxonomy" id="983964"/>
    <lineage>
        <taxon>Eukaryota</taxon>
        <taxon>Fungi</taxon>
        <taxon>Dikarya</taxon>
        <taxon>Ascomycota</taxon>
        <taxon>Pezizomycotina</taxon>
        <taxon>Sordariomycetes</taxon>
        <taxon>Hypocreomycetidae</taxon>
        <taxon>Hypocreales</taxon>
        <taxon>Hypocreaceae</taxon>
        <taxon>Trichoderma</taxon>
    </lineage>
</organism>
<evidence type="ECO:0000313" key="2">
    <source>
        <dbReference type="EMBL" id="PTB55995.1"/>
    </source>
</evidence>
<evidence type="ECO:0000313" key="3">
    <source>
        <dbReference type="Proteomes" id="UP000241690"/>
    </source>
</evidence>
<proteinExistence type="predicted"/>
<evidence type="ECO:0000256" key="1">
    <source>
        <dbReference type="SAM" id="MobiDB-lite"/>
    </source>
</evidence>
<feature type="compositionally biased region" description="Basic and acidic residues" evidence="1">
    <location>
        <begin position="70"/>
        <end position="80"/>
    </location>
</feature>
<protein>
    <submittedName>
        <fullName evidence="2">Uncharacterized protein</fullName>
    </submittedName>
</protein>
<keyword evidence="3" id="KW-1185">Reference proteome</keyword>
<dbReference type="Proteomes" id="UP000241690">
    <property type="component" value="Unassembled WGS sequence"/>
</dbReference>